<organism evidence="4 5">
    <name type="scientific">Polarella glacialis</name>
    <name type="common">Dinoflagellate</name>
    <dbReference type="NCBI Taxonomy" id="89957"/>
    <lineage>
        <taxon>Eukaryota</taxon>
        <taxon>Sar</taxon>
        <taxon>Alveolata</taxon>
        <taxon>Dinophyceae</taxon>
        <taxon>Suessiales</taxon>
        <taxon>Suessiaceae</taxon>
        <taxon>Polarella</taxon>
    </lineage>
</organism>
<feature type="transmembrane region" description="Helical" evidence="2">
    <location>
        <begin position="170"/>
        <end position="191"/>
    </location>
</feature>
<evidence type="ECO:0000256" key="1">
    <source>
        <dbReference type="SAM" id="MobiDB-lite"/>
    </source>
</evidence>
<feature type="compositionally biased region" description="Acidic residues" evidence="1">
    <location>
        <begin position="321"/>
        <end position="331"/>
    </location>
</feature>
<evidence type="ECO:0000256" key="2">
    <source>
        <dbReference type="SAM" id="Phobius"/>
    </source>
</evidence>
<comment type="caution">
    <text evidence="4">The sequence shown here is derived from an EMBL/GenBank/DDBJ whole genome shotgun (WGS) entry which is preliminary data.</text>
</comment>
<proteinExistence type="predicted"/>
<feature type="transmembrane region" description="Helical" evidence="2">
    <location>
        <begin position="203"/>
        <end position="219"/>
    </location>
</feature>
<evidence type="ECO:0000313" key="3">
    <source>
        <dbReference type="EMBL" id="CAE8698283.1"/>
    </source>
</evidence>
<feature type="transmembrane region" description="Helical" evidence="2">
    <location>
        <begin position="297"/>
        <end position="315"/>
    </location>
</feature>
<protein>
    <submittedName>
        <fullName evidence="4">Uncharacterized protein</fullName>
    </submittedName>
</protein>
<feature type="transmembrane region" description="Helical" evidence="2">
    <location>
        <begin position="101"/>
        <end position="122"/>
    </location>
</feature>
<evidence type="ECO:0000313" key="4">
    <source>
        <dbReference type="EMBL" id="CAE8717526.1"/>
    </source>
</evidence>
<dbReference type="AlphaFoldDB" id="A0A813L0X5"/>
<dbReference type="EMBL" id="CAJNNW010033174">
    <property type="protein sequence ID" value="CAE8717526.1"/>
    <property type="molecule type" value="Genomic_DNA"/>
</dbReference>
<evidence type="ECO:0000313" key="5">
    <source>
        <dbReference type="Proteomes" id="UP000626109"/>
    </source>
</evidence>
<reference evidence="4" key="1">
    <citation type="submission" date="2021-02" db="EMBL/GenBank/DDBJ databases">
        <authorList>
            <person name="Dougan E. K."/>
            <person name="Rhodes N."/>
            <person name="Thang M."/>
            <person name="Chan C."/>
        </authorList>
    </citation>
    <scope>NUCLEOTIDE SEQUENCE</scope>
</reference>
<keyword evidence="2" id="KW-1133">Transmembrane helix</keyword>
<accession>A0A813L0X5</accession>
<dbReference type="EMBL" id="CAJNNW010028918">
    <property type="protein sequence ID" value="CAE8698283.1"/>
    <property type="molecule type" value="Genomic_DNA"/>
</dbReference>
<feature type="region of interest" description="Disordered" evidence="1">
    <location>
        <begin position="321"/>
        <end position="345"/>
    </location>
</feature>
<keyword evidence="2" id="KW-0472">Membrane</keyword>
<sequence length="345" mass="38331">MLNALRNFMDGLERPPVKENATVFRFPPVEKHAMVLGKVPVQDVMDGKAEPANDAAPGLLQRLFPKWCPASMMTMPTLCDPTPPPPEDVLVKPTEQGAQPWGWLTSVLVTYLVVIMFGTFQFEDKWHKVPGDGWDYQKPGEDVAKDSITCDSSADALPCFYAMLNPDQQFLFFFLAPLAPWLLSVATEFHVQGSDAWNRKNEARRLAEFGIAFLMFWAYTSCKIQLQYELDVTFDPSNVVTASMVGTAILLKEVGIVGLALTIRSLSICLVALSVWVYMAYYSFYDCASFHTPAETFVGVVFGLLLVGLWVNLLITMGPEGDDEDDEDEESQASYLPLPAGSSKK</sequence>
<keyword evidence="2" id="KW-0812">Transmembrane</keyword>
<name>A0A813L0X5_POLGL</name>
<dbReference type="Proteomes" id="UP000626109">
    <property type="component" value="Unassembled WGS sequence"/>
</dbReference>
<gene>
    <name evidence="3" type="ORF">PGLA2088_LOCUS30654</name>
    <name evidence="4" type="ORF">PGLA2088_LOCUS39578</name>
</gene>